<sequence>MNSLAPLPYKFQAAIPYTYIRKNSPDQRARNFDCTSIPTHDKPNSLAPKKHEKPTATGAQNLAQNNHELNPPSP</sequence>
<dbReference type="AlphaFoldDB" id="A0A8T0HMF7"/>
<reference evidence="2" key="1">
    <citation type="submission" date="2020-06" db="EMBL/GenBank/DDBJ databases">
        <title>WGS assembly of Ceratodon purpureus strain R40.</title>
        <authorList>
            <person name="Carey S.B."/>
            <person name="Jenkins J."/>
            <person name="Shu S."/>
            <person name="Lovell J.T."/>
            <person name="Sreedasyam A."/>
            <person name="Maumus F."/>
            <person name="Tiley G.P."/>
            <person name="Fernandez-Pozo N."/>
            <person name="Barry K."/>
            <person name="Chen C."/>
            <person name="Wang M."/>
            <person name="Lipzen A."/>
            <person name="Daum C."/>
            <person name="Saski C.A."/>
            <person name="Payton A.C."/>
            <person name="Mcbreen J.C."/>
            <person name="Conrad R.E."/>
            <person name="Kollar L.M."/>
            <person name="Olsson S."/>
            <person name="Huttunen S."/>
            <person name="Landis J.B."/>
            <person name="Wickett N.J."/>
            <person name="Johnson M.G."/>
            <person name="Rensing S.A."/>
            <person name="Grimwood J."/>
            <person name="Schmutz J."/>
            <person name="Mcdaniel S.F."/>
        </authorList>
    </citation>
    <scope>NUCLEOTIDE SEQUENCE</scope>
    <source>
        <strain evidence="2">R40</strain>
    </source>
</reference>
<accession>A0A8T0HMF7</accession>
<keyword evidence="3" id="KW-1185">Reference proteome</keyword>
<dbReference type="EMBL" id="CM026426">
    <property type="protein sequence ID" value="KAG0572006.1"/>
    <property type="molecule type" value="Genomic_DNA"/>
</dbReference>
<gene>
    <name evidence="2" type="ORF">KC19_VG061100</name>
</gene>
<evidence type="ECO:0000256" key="1">
    <source>
        <dbReference type="SAM" id="MobiDB-lite"/>
    </source>
</evidence>
<feature type="compositionally biased region" description="Polar residues" evidence="1">
    <location>
        <begin position="57"/>
        <end position="68"/>
    </location>
</feature>
<proteinExistence type="predicted"/>
<organism evidence="2 3">
    <name type="scientific">Ceratodon purpureus</name>
    <name type="common">Fire moss</name>
    <name type="synonym">Dicranum purpureum</name>
    <dbReference type="NCBI Taxonomy" id="3225"/>
    <lineage>
        <taxon>Eukaryota</taxon>
        <taxon>Viridiplantae</taxon>
        <taxon>Streptophyta</taxon>
        <taxon>Embryophyta</taxon>
        <taxon>Bryophyta</taxon>
        <taxon>Bryophytina</taxon>
        <taxon>Bryopsida</taxon>
        <taxon>Dicranidae</taxon>
        <taxon>Pseudoditrichales</taxon>
        <taxon>Ditrichaceae</taxon>
        <taxon>Ceratodon</taxon>
    </lineage>
</organism>
<dbReference type="Proteomes" id="UP000822688">
    <property type="component" value="Chromosome V"/>
</dbReference>
<name>A0A8T0HMF7_CERPU</name>
<feature type="region of interest" description="Disordered" evidence="1">
    <location>
        <begin position="23"/>
        <end position="74"/>
    </location>
</feature>
<protein>
    <submittedName>
        <fullName evidence="2">Uncharacterized protein</fullName>
    </submittedName>
</protein>
<comment type="caution">
    <text evidence="2">The sequence shown here is derived from an EMBL/GenBank/DDBJ whole genome shotgun (WGS) entry which is preliminary data.</text>
</comment>
<evidence type="ECO:0000313" key="3">
    <source>
        <dbReference type="Proteomes" id="UP000822688"/>
    </source>
</evidence>
<evidence type="ECO:0000313" key="2">
    <source>
        <dbReference type="EMBL" id="KAG0572006.1"/>
    </source>
</evidence>